<evidence type="ECO:0000313" key="8">
    <source>
        <dbReference type="Proteomes" id="UP001056834"/>
    </source>
</evidence>
<evidence type="ECO:0000313" key="7">
    <source>
        <dbReference type="EMBL" id="URJ25166.1"/>
    </source>
</evidence>
<evidence type="ECO:0000256" key="4">
    <source>
        <dbReference type="ARBA" id="ARBA00023134"/>
    </source>
</evidence>
<evidence type="ECO:0000259" key="6">
    <source>
        <dbReference type="PROSITE" id="PS51705"/>
    </source>
</evidence>
<dbReference type="Gene3D" id="6.10.250.2860">
    <property type="match status" value="1"/>
</dbReference>
<dbReference type="PANTHER" id="PTHR10229:SF0">
    <property type="entry name" value="GTP-BINDING PROTEIN 6-RELATED"/>
    <property type="match status" value="1"/>
</dbReference>
<dbReference type="Pfam" id="PF01926">
    <property type="entry name" value="MMR_HSR1"/>
    <property type="match status" value="1"/>
</dbReference>
<gene>
    <name evidence="5 7" type="primary">hflX</name>
    <name evidence="7" type="ORF">M9405_00295</name>
</gene>
<dbReference type="GO" id="GO:0016787">
    <property type="term" value="F:hydrolase activity"/>
    <property type="evidence" value="ECO:0007669"/>
    <property type="project" value="UniProtKB-KW"/>
</dbReference>
<dbReference type="InterPro" id="IPR042108">
    <property type="entry name" value="GTPase_HflX_N_sf"/>
</dbReference>
<dbReference type="InterPro" id="IPR016496">
    <property type="entry name" value="GTPase_HflX"/>
</dbReference>
<dbReference type="InterPro" id="IPR006073">
    <property type="entry name" value="GTP-bd"/>
</dbReference>
<keyword evidence="2 5" id="KW-0547">Nucleotide-binding</keyword>
<protein>
    <recommendedName>
        <fullName evidence="5">GTPase HflX</fullName>
    </recommendedName>
    <alternativeName>
        <fullName evidence="5">GTP-binding protein HflX</fullName>
    </alternativeName>
</protein>
<sequence>MHTFFAKKTEDIDYSLQEFLSLAYTNNIRILNTLVSTSKVCYPKYFIGTGKALELKKMVKDSSVSIVLFNCILFPHQERNLTFLLQCKIIDRNQLILSIFAKHARTYEGKLQVRLAQLRYLNSRLVHEWSHLERQRGGIGLRGGSGEMQLENDRRLLRKEIIRILLRLKKIENQREQSRRHRLKIGIPTISLVGYTNAGKSTLFNLLTKSNIYTEQKLFSTLDPTCRRVVYGNNSNILLIDTVGFIQDLPKDLIPAFKTTLQETIESTLLLHIVDVTNSRFEQHIDSVSCILNSINAHNIQTLLVMNKIDQLPQITPRIDRDYNERPIRVWISSKEDVGIYLLMQALSELLSDKIVSYCLRIPISSNLFQKLCKSQVVQEFGIENSSFVRIKICVSSVYWQRLLKKNKFLTNYIIESI</sequence>
<comment type="subcellular location">
    <subcellularLocation>
        <location evidence="5">Cytoplasm</location>
    </subcellularLocation>
    <text evidence="5">May associate with membranes.</text>
</comment>
<dbReference type="Pfam" id="PF13167">
    <property type="entry name" value="GTP-bdg_N"/>
    <property type="match status" value="1"/>
</dbReference>
<dbReference type="CDD" id="cd01878">
    <property type="entry name" value="HflX"/>
    <property type="match status" value="1"/>
</dbReference>
<keyword evidence="1" id="KW-0479">Metal-binding</keyword>
<dbReference type="EMBL" id="CP097762">
    <property type="protein sequence ID" value="URJ25166.1"/>
    <property type="molecule type" value="Genomic_DNA"/>
</dbReference>
<dbReference type="InterPro" id="IPR032305">
    <property type="entry name" value="GTP-bd_M"/>
</dbReference>
<evidence type="ECO:0000256" key="3">
    <source>
        <dbReference type="ARBA" id="ARBA00022842"/>
    </source>
</evidence>
<feature type="domain" description="Hflx-type G" evidence="6">
    <location>
        <begin position="188"/>
        <end position="355"/>
    </location>
</feature>
<dbReference type="Proteomes" id="UP001056834">
    <property type="component" value="Chromosome"/>
</dbReference>
<dbReference type="Pfam" id="PF16360">
    <property type="entry name" value="GTP-bdg_M"/>
    <property type="match status" value="1"/>
</dbReference>
<dbReference type="PIRSF" id="PIRSF006809">
    <property type="entry name" value="GTP-binding_hflX_prd"/>
    <property type="match status" value="1"/>
</dbReference>
<keyword evidence="7" id="KW-0378">Hydrolase</keyword>
<dbReference type="SUPFAM" id="SSF52540">
    <property type="entry name" value="P-loop containing nucleoside triphosphate hydrolases"/>
    <property type="match status" value="1"/>
</dbReference>
<name>A0ABY4STF6_9ENTR</name>
<keyword evidence="8" id="KW-1185">Reference proteome</keyword>
<evidence type="ECO:0000256" key="2">
    <source>
        <dbReference type="ARBA" id="ARBA00022741"/>
    </source>
</evidence>
<dbReference type="PANTHER" id="PTHR10229">
    <property type="entry name" value="GTP-BINDING PROTEIN HFLX"/>
    <property type="match status" value="1"/>
</dbReference>
<dbReference type="Gene3D" id="3.40.50.300">
    <property type="entry name" value="P-loop containing nucleotide triphosphate hydrolases"/>
    <property type="match status" value="1"/>
</dbReference>
<dbReference type="InterPro" id="IPR027417">
    <property type="entry name" value="P-loop_NTPase"/>
</dbReference>
<dbReference type="Gene3D" id="3.40.50.11060">
    <property type="entry name" value="GTPase HflX, N-terminal domain"/>
    <property type="match status" value="1"/>
</dbReference>
<reference evidence="7" key="1">
    <citation type="submission" date="2022-05" db="EMBL/GenBank/DDBJ databases">
        <title>Impact of host demography and evolutionary history on endosymbiont molecular evolution: a test in carpenter ants (Genus Camponotus) and their Blochmannia endosymbionts.</title>
        <authorList>
            <person name="Manthey J.D."/>
            <person name="Giron J.C."/>
            <person name="Hruska J.P."/>
        </authorList>
    </citation>
    <scope>NUCLEOTIDE SEQUENCE</scope>
    <source>
        <strain evidence="7">C-006</strain>
    </source>
</reference>
<dbReference type="NCBIfam" id="NF008280">
    <property type="entry name" value="PRK11058.1"/>
    <property type="match status" value="1"/>
</dbReference>
<dbReference type="PRINTS" id="PR00326">
    <property type="entry name" value="GTP1OBG"/>
</dbReference>
<dbReference type="InterPro" id="IPR025121">
    <property type="entry name" value="GTPase_HflX_N"/>
</dbReference>
<dbReference type="InterPro" id="IPR030394">
    <property type="entry name" value="G_HFLX_dom"/>
</dbReference>
<keyword evidence="3" id="KW-0460">Magnesium</keyword>
<keyword evidence="4 5" id="KW-0342">GTP-binding</keyword>
<proteinExistence type="inferred from homology"/>
<organism evidence="7 8">
    <name type="scientific">Candidatus Blochmannia ocreatus</name>
    <name type="common">nom. nud.</name>
    <dbReference type="NCBI Taxonomy" id="251538"/>
    <lineage>
        <taxon>Bacteria</taxon>
        <taxon>Pseudomonadati</taxon>
        <taxon>Pseudomonadota</taxon>
        <taxon>Gammaproteobacteria</taxon>
        <taxon>Enterobacterales</taxon>
        <taxon>Enterobacteriaceae</taxon>
        <taxon>ant endosymbionts</taxon>
        <taxon>Candidatus Blochmanniella</taxon>
    </lineage>
</organism>
<comment type="function">
    <text evidence="5">GTPase that associates with the 50S ribosomal subunit and may have a role during protein synthesis or ribosome biogenesis.</text>
</comment>
<evidence type="ECO:0000256" key="5">
    <source>
        <dbReference type="HAMAP-Rule" id="MF_00900"/>
    </source>
</evidence>
<dbReference type="NCBIfam" id="TIGR03156">
    <property type="entry name" value="GTP_HflX"/>
    <property type="match status" value="1"/>
</dbReference>
<comment type="similarity">
    <text evidence="5">Belongs to the TRAFAC class OBG-HflX-like GTPase superfamily. HflX GTPase family.</text>
</comment>
<keyword evidence="5" id="KW-0963">Cytoplasm</keyword>
<evidence type="ECO:0000256" key="1">
    <source>
        <dbReference type="ARBA" id="ARBA00022723"/>
    </source>
</evidence>
<comment type="subunit">
    <text evidence="5">Monomer. Associates with the 50S ribosomal subunit.</text>
</comment>
<accession>A0ABY4STF6</accession>
<dbReference type="HAMAP" id="MF_00900">
    <property type="entry name" value="GTPase_HflX"/>
    <property type="match status" value="1"/>
</dbReference>
<dbReference type="PROSITE" id="PS51705">
    <property type="entry name" value="G_HFLX"/>
    <property type="match status" value="1"/>
</dbReference>